<dbReference type="Pfam" id="PF00528">
    <property type="entry name" value="BPD_transp_1"/>
    <property type="match status" value="1"/>
</dbReference>
<evidence type="ECO:0000256" key="5">
    <source>
        <dbReference type="ARBA" id="ARBA00022989"/>
    </source>
</evidence>
<keyword evidence="10" id="KW-1185">Reference proteome</keyword>
<feature type="transmembrane region" description="Helical" evidence="7">
    <location>
        <begin position="245"/>
        <end position="270"/>
    </location>
</feature>
<dbReference type="InParanoid" id="A0A1Y5TPJ0"/>
<feature type="transmembrane region" description="Helical" evidence="7">
    <location>
        <begin position="134"/>
        <end position="166"/>
    </location>
</feature>
<dbReference type="PANTHER" id="PTHR43163:SF9">
    <property type="entry name" value="ABC TRANSPORTER PERMEASE PROTEIN"/>
    <property type="match status" value="1"/>
</dbReference>
<dbReference type="GO" id="GO:0005886">
    <property type="term" value="C:plasma membrane"/>
    <property type="evidence" value="ECO:0007669"/>
    <property type="project" value="UniProtKB-SubCell"/>
</dbReference>
<reference evidence="9 10" key="1">
    <citation type="submission" date="2017-03" db="EMBL/GenBank/DDBJ databases">
        <authorList>
            <person name="Afonso C.L."/>
            <person name="Miller P.J."/>
            <person name="Scott M.A."/>
            <person name="Spackman E."/>
            <person name="Goraichik I."/>
            <person name="Dimitrov K.M."/>
            <person name="Suarez D.L."/>
            <person name="Swayne D.E."/>
        </authorList>
    </citation>
    <scope>NUCLEOTIDE SEQUENCE [LARGE SCALE GENOMIC DNA]</scope>
    <source>
        <strain evidence="9 10">CECT 7691</strain>
    </source>
</reference>
<keyword evidence="2 7" id="KW-0813">Transport</keyword>
<dbReference type="Pfam" id="PF19300">
    <property type="entry name" value="BPD_transp_1_N"/>
    <property type="match status" value="1"/>
</dbReference>
<evidence type="ECO:0000256" key="3">
    <source>
        <dbReference type="ARBA" id="ARBA00022475"/>
    </source>
</evidence>
<feature type="domain" description="ABC transmembrane type-1" evidence="8">
    <location>
        <begin position="99"/>
        <end position="313"/>
    </location>
</feature>
<name>A0A1Y5TPJ0_9PROT</name>
<dbReference type="GO" id="GO:0055085">
    <property type="term" value="P:transmembrane transport"/>
    <property type="evidence" value="ECO:0007669"/>
    <property type="project" value="InterPro"/>
</dbReference>
<evidence type="ECO:0000313" key="10">
    <source>
        <dbReference type="Proteomes" id="UP000193200"/>
    </source>
</evidence>
<dbReference type="CDD" id="cd06261">
    <property type="entry name" value="TM_PBP2"/>
    <property type="match status" value="1"/>
</dbReference>
<comment type="subcellular location">
    <subcellularLocation>
        <location evidence="1 7">Cell membrane</location>
        <topology evidence="1 7">Multi-pass membrane protein</topology>
    </subcellularLocation>
</comment>
<sequence length="323" mass="35132">MRFVYAFAAWLPRALLVLVAIGLLNFFLIRLAPGDPASVLAGETGASDARYIEEIRKSYGLDQPLWLQAATYLRNLATFDLGVSYRMQRDVADIIGERIPATLLLTSTALVLAIIIGTLLGIQAARRAGTWQDTVISAFAMLCYATPVFWVGLLLVLLLSVHAGILPPFGMSGLIPKSGFAAVLDALHHLVLPVMTLALFYFAVYVRLGRSATVEVLGRDFVRSARAKGLSERQVLRRHVLRNSVIPVVTMAGLQVGQLLGGAVIVESVFAWPGIGRLAFDALMQRDYNLILGIFFVSSIMVVLANLITDLAVRSIDPRVGRS</sequence>
<evidence type="ECO:0000256" key="6">
    <source>
        <dbReference type="ARBA" id="ARBA00023136"/>
    </source>
</evidence>
<dbReference type="SUPFAM" id="SSF161098">
    <property type="entry name" value="MetI-like"/>
    <property type="match status" value="1"/>
</dbReference>
<evidence type="ECO:0000256" key="4">
    <source>
        <dbReference type="ARBA" id="ARBA00022692"/>
    </source>
</evidence>
<keyword evidence="3" id="KW-1003">Cell membrane</keyword>
<keyword evidence="5 7" id="KW-1133">Transmembrane helix</keyword>
<dbReference type="AlphaFoldDB" id="A0A1Y5TPJ0"/>
<dbReference type="PROSITE" id="PS50928">
    <property type="entry name" value="ABC_TM1"/>
    <property type="match status" value="1"/>
</dbReference>
<gene>
    <name evidence="9" type="primary">dppB_5</name>
    <name evidence="9" type="ORF">OCH7691_03085</name>
</gene>
<proteinExistence type="inferred from homology"/>
<evidence type="ECO:0000259" key="8">
    <source>
        <dbReference type="PROSITE" id="PS50928"/>
    </source>
</evidence>
<dbReference type="InterPro" id="IPR035906">
    <property type="entry name" value="MetI-like_sf"/>
</dbReference>
<evidence type="ECO:0000256" key="1">
    <source>
        <dbReference type="ARBA" id="ARBA00004651"/>
    </source>
</evidence>
<evidence type="ECO:0000256" key="2">
    <source>
        <dbReference type="ARBA" id="ARBA00022448"/>
    </source>
</evidence>
<dbReference type="Proteomes" id="UP000193200">
    <property type="component" value="Unassembled WGS sequence"/>
</dbReference>
<feature type="transmembrane region" description="Helical" evidence="7">
    <location>
        <begin position="99"/>
        <end position="122"/>
    </location>
</feature>
<comment type="similarity">
    <text evidence="7">Belongs to the binding-protein-dependent transport system permease family.</text>
</comment>
<dbReference type="InterPro" id="IPR045621">
    <property type="entry name" value="BPD_transp_1_N"/>
</dbReference>
<keyword evidence="6 7" id="KW-0472">Membrane</keyword>
<dbReference type="PANTHER" id="PTHR43163">
    <property type="entry name" value="DIPEPTIDE TRANSPORT SYSTEM PERMEASE PROTEIN DPPB-RELATED"/>
    <property type="match status" value="1"/>
</dbReference>
<protein>
    <submittedName>
        <fullName evidence="9">Dipeptide transport system permease protein DppB</fullName>
    </submittedName>
</protein>
<feature type="transmembrane region" description="Helical" evidence="7">
    <location>
        <begin position="186"/>
        <end position="206"/>
    </location>
</feature>
<dbReference type="EMBL" id="FWFR01000002">
    <property type="protein sequence ID" value="SLN66707.1"/>
    <property type="molecule type" value="Genomic_DNA"/>
</dbReference>
<dbReference type="RefSeq" id="WP_085884391.1">
    <property type="nucleotide sequence ID" value="NZ_FWFR01000002.1"/>
</dbReference>
<accession>A0A1Y5TPJ0</accession>
<evidence type="ECO:0000256" key="7">
    <source>
        <dbReference type="RuleBase" id="RU363032"/>
    </source>
</evidence>
<feature type="transmembrane region" description="Helical" evidence="7">
    <location>
        <begin position="290"/>
        <end position="313"/>
    </location>
</feature>
<keyword evidence="4 7" id="KW-0812">Transmembrane</keyword>
<dbReference type="OrthoDB" id="7834831at2"/>
<evidence type="ECO:0000313" key="9">
    <source>
        <dbReference type="EMBL" id="SLN66707.1"/>
    </source>
</evidence>
<feature type="transmembrane region" description="Helical" evidence="7">
    <location>
        <begin position="7"/>
        <end position="29"/>
    </location>
</feature>
<dbReference type="Gene3D" id="1.10.3720.10">
    <property type="entry name" value="MetI-like"/>
    <property type="match status" value="1"/>
</dbReference>
<dbReference type="InterPro" id="IPR000515">
    <property type="entry name" value="MetI-like"/>
</dbReference>
<organism evidence="9 10">
    <name type="scientific">Oceanibacterium hippocampi</name>
    <dbReference type="NCBI Taxonomy" id="745714"/>
    <lineage>
        <taxon>Bacteria</taxon>
        <taxon>Pseudomonadati</taxon>
        <taxon>Pseudomonadota</taxon>
        <taxon>Alphaproteobacteria</taxon>
        <taxon>Sneathiellales</taxon>
        <taxon>Sneathiellaceae</taxon>
        <taxon>Oceanibacterium</taxon>
    </lineage>
</organism>